<proteinExistence type="predicted"/>
<dbReference type="InterPro" id="IPR014917">
    <property type="entry name" value="DUF1800"/>
</dbReference>
<evidence type="ECO:0000313" key="2">
    <source>
        <dbReference type="Proteomes" id="UP000228948"/>
    </source>
</evidence>
<dbReference type="KEGG" id="rbg:BG454_15590"/>
<dbReference type="RefSeq" id="WP_071481511.1">
    <property type="nucleotide sequence ID" value="NZ_CP024899.1"/>
</dbReference>
<organism evidence="1 2">
    <name type="scientific">Roseinatronobacter bogoriensis subsp. barguzinensis</name>
    <dbReference type="NCBI Taxonomy" id="441209"/>
    <lineage>
        <taxon>Bacteria</taxon>
        <taxon>Pseudomonadati</taxon>
        <taxon>Pseudomonadota</taxon>
        <taxon>Alphaproteobacteria</taxon>
        <taxon>Rhodobacterales</taxon>
        <taxon>Paracoccaceae</taxon>
        <taxon>Roseinatronobacter</taxon>
    </lineage>
</organism>
<dbReference type="Proteomes" id="UP000228948">
    <property type="component" value="Chromosome"/>
</dbReference>
<dbReference type="STRING" id="441209.GCA_001870665_02901"/>
<evidence type="ECO:0000313" key="1">
    <source>
        <dbReference type="EMBL" id="ATX67066.1"/>
    </source>
</evidence>
<gene>
    <name evidence="1" type="ORF">BG454_15590</name>
</gene>
<accession>A0A2K8KDK9</accession>
<protein>
    <submittedName>
        <fullName evidence="1">DUF1800 domain-containing protein</fullName>
    </submittedName>
</protein>
<dbReference type="OrthoDB" id="9772295at2"/>
<dbReference type="Pfam" id="PF08811">
    <property type="entry name" value="DUF1800"/>
    <property type="match status" value="1"/>
</dbReference>
<sequence length="453" mass="49707">MISEHTLAAIRFGAGLGGGHSSALDGAALLDSLHPELSSPDHAATSWDIRRARALERRMINRALREDQDPALSARLQEINRKDRDESFAELRAMMARLAYAPTGFAERLLRFWANHFAAQRRGGVMRAGRPALIEEALRPNITGSFQSLLRAAVLHPVMLVYLDQTVSVGPFSRVGRRRGRGLNENMAREVLELHTLGSAGGYTQSDVTEFARLLTGLSVSLEKGFTFEPRIAEPGLIEIFGKRYGGRPMTLGHITEFLDDLALRPETAQHLASKLARHFISDTPDPQLVAHMAASYLHGSGNLMALYRAMLEHPAAWDAPLSKARAPFEVMAASIRALNLPREMLSEMSTRETRVFFARPLEAMGEPFDQVPSPAGYGEDAAYWVTPQGLAARIDWAMALAQRVPAAPDPRDFVDIAMADAASDTLRRAASGAETRVQGVGLILSAPEFNRR</sequence>
<dbReference type="EMBL" id="CP024899">
    <property type="protein sequence ID" value="ATX67066.1"/>
    <property type="molecule type" value="Genomic_DNA"/>
</dbReference>
<keyword evidence="2" id="KW-1185">Reference proteome</keyword>
<reference evidence="1 2" key="1">
    <citation type="submission" date="2017-11" db="EMBL/GenBank/DDBJ databases">
        <title>Revised Sequence and Annotation of the Rhodobaca barguzinensis strain alga05 Genome.</title>
        <authorList>
            <person name="Kopejtka K."/>
            <person name="Tomasch J.M."/>
            <person name="Bunk B."/>
            <person name="Koblizek M."/>
        </authorList>
    </citation>
    <scope>NUCLEOTIDE SEQUENCE [LARGE SCALE GENOMIC DNA]</scope>
    <source>
        <strain evidence="2">alga05</strain>
    </source>
</reference>
<dbReference type="AlphaFoldDB" id="A0A2K8KDK9"/>
<name>A0A2K8KDK9_9RHOB</name>